<dbReference type="EMBL" id="CP017902">
    <property type="protein sequence ID" value="ARP17111.1"/>
    <property type="molecule type" value="Genomic_DNA"/>
</dbReference>
<reference evidence="1" key="1">
    <citation type="submission" date="2016-10" db="EMBL/GenBank/DDBJ databases">
        <title>The High Quality Genome of Vibrio alginolyticus K01M1.</title>
        <authorList>
            <person name="Wendling C."/>
            <person name="Chibani C.M."/>
            <person name="Hertel R."/>
            <person name="Sproer C."/>
            <person name="Bunk B."/>
            <person name="Overmann J."/>
            <person name="Roth O."/>
            <person name="Liesegang H."/>
        </authorList>
    </citation>
    <scope>NUCLEOTIDE SEQUENCE</scope>
    <source>
        <strain evidence="1">K05K4</strain>
    </source>
</reference>
<accession>A0A1W6U318</accession>
<protein>
    <recommendedName>
        <fullName evidence="2">Glycosyltransferase</fullName>
    </recommendedName>
</protein>
<name>A0A1W6U318_VIBAL</name>
<evidence type="ECO:0000313" key="1">
    <source>
        <dbReference type="EMBL" id="ARP17111.1"/>
    </source>
</evidence>
<dbReference type="Gene3D" id="3.40.50.2000">
    <property type="entry name" value="Glycogen Phosphorylase B"/>
    <property type="match status" value="2"/>
</dbReference>
<dbReference type="RefSeq" id="WP_086046473.1">
    <property type="nucleotide sequence ID" value="NZ_CP017889.1"/>
</dbReference>
<sequence length="351" mass="40525">MKNRKSVAIFGTYPPPIGGTSIHVKRLLELLETKSSAKVYNTFFGAKNESEKVVNLENKIWFYLKFIFTIKEDVVSCHTHNWLERFILVVISLVRNKKVIITYHSLRKELDKEKFMIRMMANFVLRFSDVHVAINSEIEDKLISWGASKKNTVILPTFLLPRDSDEEIGNEFIESIIENTDFTICSNASNNNHFNGTDVYGIDFCIDVFKRIVDVKPNTKFIFLITRITNKEYFDLLREKINSLDLENSFYLLNESVNYSALLSKCNLSIRATCTDTYGLSVGESIHQKTPCIASDVCDRTKGAILFKSRSEDELYKKIIHVMKEEQKELESLNSIKVKDYSSETLKLFLN</sequence>
<dbReference type="AlphaFoldDB" id="A0A1W6U318"/>
<proteinExistence type="predicted"/>
<gene>
    <name evidence="1" type="ORF">K05K4_02150</name>
</gene>
<organism evidence="1">
    <name type="scientific">Vibrio alginolyticus</name>
    <dbReference type="NCBI Taxonomy" id="663"/>
    <lineage>
        <taxon>Bacteria</taxon>
        <taxon>Pseudomonadati</taxon>
        <taxon>Pseudomonadota</taxon>
        <taxon>Gammaproteobacteria</taxon>
        <taxon>Vibrionales</taxon>
        <taxon>Vibrionaceae</taxon>
        <taxon>Vibrio</taxon>
    </lineage>
</organism>
<dbReference type="SUPFAM" id="SSF53756">
    <property type="entry name" value="UDP-Glycosyltransferase/glycogen phosphorylase"/>
    <property type="match status" value="1"/>
</dbReference>
<evidence type="ECO:0008006" key="2">
    <source>
        <dbReference type="Google" id="ProtNLM"/>
    </source>
</evidence>